<name>A0A3D9Z2B3_9HYPH</name>
<keyword evidence="1" id="KW-0472">Membrane</keyword>
<accession>A0A3D9Z2B3</accession>
<comment type="caution">
    <text evidence="2">The sequence shown here is derived from an EMBL/GenBank/DDBJ whole genome shotgun (WGS) entry which is preliminary data.</text>
</comment>
<dbReference type="Proteomes" id="UP000256900">
    <property type="component" value="Unassembled WGS sequence"/>
</dbReference>
<dbReference type="RefSeq" id="WP_115835013.1">
    <property type="nucleotide sequence ID" value="NZ_CP025086.1"/>
</dbReference>
<evidence type="ECO:0000256" key="1">
    <source>
        <dbReference type="SAM" id="Phobius"/>
    </source>
</evidence>
<sequence length="257" mass="27286">MVSTLLVRGMIVGFLAGLLVFTFAKVFGEPQVDRAIAFESAMDEAKMKADLAKGIHDPEEPELVSRPLQASWGLLTGVMTYATAFGGLFALAFAFAYGRASSLSPRAVSALLALTGFISLYVVPNLKYPANPPSVGNPDTIGIRTGLYFAMMVLSVAAMIGAAVLRKRLAPKYGAWTAALVAAGVYLLAVIIAGALLPPINEVPADFPAVVLWHFRIDSLGMQAIMWATFGLLFGALTEKASVGRLYKISGNARTAW</sequence>
<evidence type="ECO:0000313" key="3">
    <source>
        <dbReference type="Proteomes" id="UP000256900"/>
    </source>
</evidence>
<dbReference type="OrthoDB" id="6851830at2"/>
<dbReference type="InterPro" id="IPR012666">
    <property type="entry name" value="CbtA_put"/>
</dbReference>
<keyword evidence="3" id="KW-1185">Reference proteome</keyword>
<feature type="transmembrane region" description="Helical" evidence="1">
    <location>
        <begin position="107"/>
        <end position="126"/>
    </location>
</feature>
<feature type="transmembrane region" description="Helical" evidence="1">
    <location>
        <begin position="220"/>
        <end position="238"/>
    </location>
</feature>
<reference evidence="2 3" key="1">
    <citation type="submission" date="2018-08" db="EMBL/GenBank/DDBJ databases">
        <title>Genomic Encyclopedia of Type Strains, Phase IV (KMG-IV): sequencing the most valuable type-strain genomes for metagenomic binning, comparative biology and taxonomic classification.</title>
        <authorList>
            <person name="Goeker M."/>
        </authorList>
    </citation>
    <scope>NUCLEOTIDE SEQUENCE [LARGE SCALE GENOMIC DNA]</scope>
    <source>
        <strain evidence="2 3">BW863</strain>
    </source>
</reference>
<feature type="transmembrane region" description="Helical" evidence="1">
    <location>
        <begin position="177"/>
        <end position="200"/>
    </location>
</feature>
<feature type="transmembrane region" description="Helical" evidence="1">
    <location>
        <begin position="72"/>
        <end position="95"/>
    </location>
</feature>
<proteinExistence type="predicted"/>
<keyword evidence="1" id="KW-0812">Transmembrane</keyword>
<keyword evidence="1" id="KW-1133">Transmembrane helix</keyword>
<protein>
    <submittedName>
        <fullName evidence="2">Putative cobalt transporter subunit CbtA</fullName>
    </submittedName>
</protein>
<feature type="transmembrane region" description="Helical" evidence="1">
    <location>
        <begin position="146"/>
        <end position="165"/>
    </location>
</feature>
<dbReference type="EMBL" id="QUMO01000001">
    <property type="protein sequence ID" value="REF89211.1"/>
    <property type="molecule type" value="Genomic_DNA"/>
</dbReference>
<dbReference type="Pfam" id="PF09490">
    <property type="entry name" value="CbtA"/>
    <property type="match status" value="1"/>
</dbReference>
<gene>
    <name evidence="2" type="ORF">DES32_0429</name>
</gene>
<organism evidence="2 3">
    <name type="scientific">Methylovirgula ligni</name>
    <dbReference type="NCBI Taxonomy" id="569860"/>
    <lineage>
        <taxon>Bacteria</taxon>
        <taxon>Pseudomonadati</taxon>
        <taxon>Pseudomonadota</taxon>
        <taxon>Alphaproteobacteria</taxon>
        <taxon>Hyphomicrobiales</taxon>
        <taxon>Beijerinckiaceae</taxon>
        <taxon>Methylovirgula</taxon>
    </lineage>
</organism>
<evidence type="ECO:0000313" key="2">
    <source>
        <dbReference type="EMBL" id="REF89211.1"/>
    </source>
</evidence>
<dbReference type="AlphaFoldDB" id="A0A3D9Z2B3"/>